<dbReference type="EMBL" id="CP051487">
    <property type="protein sequence ID" value="QJC80429.1"/>
    <property type="molecule type" value="Genomic_DNA"/>
</dbReference>
<protein>
    <submittedName>
        <fullName evidence="1">HAD-IA family hydrolase</fullName>
    </submittedName>
</protein>
<dbReference type="SFLD" id="SFLDS00003">
    <property type="entry name" value="Haloacid_Dehalogenase"/>
    <property type="match status" value="1"/>
</dbReference>
<dbReference type="InterPro" id="IPR023214">
    <property type="entry name" value="HAD_sf"/>
</dbReference>
<dbReference type="Proteomes" id="UP000501367">
    <property type="component" value="Chromosome"/>
</dbReference>
<keyword evidence="1" id="KW-0378">Hydrolase</keyword>
<gene>
    <name evidence="1" type="ORF">HGP31_19640</name>
</gene>
<dbReference type="GO" id="GO:0050308">
    <property type="term" value="F:sugar-phosphatase activity"/>
    <property type="evidence" value="ECO:0007669"/>
    <property type="project" value="TreeGrafter"/>
</dbReference>
<evidence type="ECO:0000313" key="1">
    <source>
        <dbReference type="EMBL" id="QJC80429.1"/>
    </source>
</evidence>
<proteinExistence type="predicted"/>
<dbReference type="PROSITE" id="PS01228">
    <property type="entry name" value="COF_1"/>
    <property type="match status" value="1"/>
</dbReference>
<dbReference type="NCBIfam" id="TIGR01509">
    <property type="entry name" value="HAD-SF-IA-v3"/>
    <property type="match status" value="1"/>
</dbReference>
<dbReference type="Pfam" id="PF00702">
    <property type="entry name" value="Hydrolase"/>
    <property type="match status" value="1"/>
</dbReference>
<dbReference type="SUPFAM" id="SSF56784">
    <property type="entry name" value="HAD-like"/>
    <property type="match status" value="1"/>
</dbReference>
<dbReference type="PANTHER" id="PTHR43481">
    <property type="entry name" value="FRUCTOSE-1-PHOSPHATE PHOSPHATASE"/>
    <property type="match status" value="1"/>
</dbReference>
<dbReference type="InterPro" id="IPR036412">
    <property type="entry name" value="HAD-like_sf"/>
</dbReference>
<dbReference type="InterPro" id="IPR051806">
    <property type="entry name" value="HAD-like_SPP"/>
</dbReference>
<dbReference type="SFLD" id="SFLDG01129">
    <property type="entry name" value="C1.5:_HAD__Beta-PGM__Phosphata"/>
    <property type="match status" value="1"/>
</dbReference>
<dbReference type="RefSeq" id="WP_168758498.1">
    <property type="nucleotide sequence ID" value="NZ_CP051487.1"/>
</dbReference>
<dbReference type="KEGG" id="pum:HGP31_19640"/>
<name>A0AAE7DFD7_9PSED</name>
<dbReference type="PANTHER" id="PTHR43481:SF4">
    <property type="entry name" value="GLYCEROL-1-PHOSPHATE PHOSPHOHYDROLASE 1-RELATED"/>
    <property type="match status" value="1"/>
</dbReference>
<dbReference type="InterPro" id="IPR006439">
    <property type="entry name" value="HAD-SF_hydro_IA"/>
</dbReference>
<accession>A0AAE7DFD7</accession>
<organism evidence="1 2">
    <name type="scientific">Pseudomonas umsongensis</name>
    <dbReference type="NCBI Taxonomy" id="198618"/>
    <lineage>
        <taxon>Bacteria</taxon>
        <taxon>Pseudomonadati</taxon>
        <taxon>Pseudomonadota</taxon>
        <taxon>Gammaproteobacteria</taxon>
        <taxon>Pseudomonadales</taxon>
        <taxon>Pseudomonadaceae</taxon>
        <taxon>Pseudomonas</taxon>
    </lineage>
</organism>
<dbReference type="InterPro" id="IPR023198">
    <property type="entry name" value="PGP-like_dom2"/>
</dbReference>
<dbReference type="AlphaFoldDB" id="A0AAE7DFD7"/>
<reference evidence="1 2" key="1">
    <citation type="submission" date="2020-04" db="EMBL/GenBank/DDBJ databases">
        <authorList>
            <person name="Yao Y."/>
            <person name="He Z."/>
        </authorList>
    </citation>
    <scope>NUCLEOTIDE SEQUENCE [LARGE SCALE GENOMIC DNA]</scope>
    <source>
        <strain evidence="1 2">CY-1</strain>
    </source>
</reference>
<dbReference type="Gene3D" id="3.40.50.1000">
    <property type="entry name" value="HAD superfamily/HAD-like"/>
    <property type="match status" value="1"/>
</dbReference>
<dbReference type="Gene3D" id="1.10.150.240">
    <property type="entry name" value="Putative phosphatase, domain 2"/>
    <property type="match status" value="1"/>
</dbReference>
<dbReference type="GeneID" id="72195821"/>
<evidence type="ECO:0000313" key="2">
    <source>
        <dbReference type="Proteomes" id="UP000501367"/>
    </source>
</evidence>
<sequence length="232" mass="24586">MSAPESVLNVPYRAFLFDMDGTILTSIAAAERVWAAWAVRHGVDVETFLPTIHGVRAIDTINRLALPGVDAEAEAAWITEAEIEDVEGVEEVAGAARFLQSLPADQWAIVTSAPRALALRRMAAAGIPEPAVLVTAEDVAAGKPDPAGYRLAAQRLGVEISDCLVFEDATVGILAAEAAGADLLIVTATHEQPIVTAHATLANYDEVVARLDAHGVIRLRTIHCGSEPARER</sequence>